<dbReference type="PANTHER" id="PTHR46471:SF2">
    <property type="entry name" value="CHITIN DEACETYLASE-RELATED"/>
    <property type="match status" value="1"/>
</dbReference>
<organism evidence="7 8">
    <name type="scientific">Anaeromyces robustus</name>
    <dbReference type="NCBI Taxonomy" id="1754192"/>
    <lineage>
        <taxon>Eukaryota</taxon>
        <taxon>Fungi</taxon>
        <taxon>Fungi incertae sedis</taxon>
        <taxon>Chytridiomycota</taxon>
        <taxon>Chytridiomycota incertae sedis</taxon>
        <taxon>Neocallimastigomycetes</taxon>
        <taxon>Neocallimastigales</taxon>
        <taxon>Neocallimastigaceae</taxon>
        <taxon>Anaeromyces</taxon>
    </lineage>
</organism>
<dbReference type="GO" id="GO:0005975">
    <property type="term" value="P:carbohydrate metabolic process"/>
    <property type="evidence" value="ECO:0007669"/>
    <property type="project" value="InterPro"/>
</dbReference>
<dbReference type="PROSITE" id="PS51677">
    <property type="entry name" value="NODB"/>
    <property type="match status" value="1"/>
</dbReference>
<dbReference type="EMBL" id="MCFG01000073">
    <property type="protein sequence ID" value="ORX83426.1"/>
    <property type="molecule type" value="Genomic_DNA"/>
</dbReference>
<evidence type="ECO:0000256" key="2">
    <source>
        <dbReference type="ARBA" id="ARBA00022723"/>
    </source>
</evidence>
<evidence type="ECO:0000313" key="8">
    <source>
        <dbReference type="Proteomes" id="UP000193944"/>
    </source>
</evidence>
<dbReference type="InterPro" id="IPR011330">
    <property type="entry name" value="Glyco_hydro/deAcase_b/a-brl"/>
</dbReference>
<keyword evidence="2" id="KW-0479">Metal-binding</keyword>
<evidence type="ECO:0000256" key="3">
    <source>
        <dbReference type="ARBA" id="ARBA00022729"/>
    </source>
</evidence>
<sequence>QCKDSKHWALTFDDGPYLYDLDLLDFLKEKGVKATFFINGDNNMNIKTEKGKEIVQRMYNEGHIIGSHTWKHVHLPETNKDKIIEEMTKLEDVLMEYIGKKPAFMRPPYGEGDDSEEIAEILEELGYTGGCMWNVDTLDWDKVGDADYALSVFKKRLGKPILSLNHSYYKGITKEILLNITEKEIDFMLENGYTPVTMDVCLGLEPYQN</sequence>
<dbReference type="SUPFAM" id="SSF88713">
    <property type="entry name" value="Glycoside hydrolase/deacetylase"/>
    <property type="match status" value="1"/>
</dbReference>
<dbReference type="Proteomes" id="UP000193944">
    <property type="component" value="Unassembled WGS sequence"/>
</dbReference>
<feature type="non-terminal residue" evidence="7">
    <location>
        <position position="1"/>
    </location>
</feature>
<name>A0A1Y1XDB3_9FUNG</name>
<dbReference type="PANTHER" id="PTHR46471">
    <property type="entry name" value="CHITIN DEACETYLASE"/>
    <property type="match status" value="1"/>
</dbReference>
<dbReference type="Pfam" id="PF01522">
    <property type="entry name" value="Polysacc_deac_1"/>
    <property type="match status" value="1"/>
</dbReference>
<keyword evidence="3" id="KW-0732">Signal</keyword>
<keyword evidence="4 7" id="KW-0378">Hydrolase</keyword>
<dbReference type="STRING" id="1754192.A0A1Y1XDB3"/>
<dbReference type="Gene3D" id="3.20.20.370">
    <property type="entry name" value="Glycoside hydrolase/deacetylase"/>
    <property type="match status" value="1"/>
</dbReference>
<evidence type="ECO:0000313" key="7">
    <source>
        <dbReference type="EMBL" id="ORX83426.1"/>
    </source>
</evidence>
<gene>
    <name evidence="7" type="ORF">BCR32DRAFT_201848</name>
</gene>
<dbReference type="OrthoDB" id="2158458at2759"/>
<evidence type="ECO:0000256" key="1">
    <source>
        <dbReference type="ARBA" id="ARBA00001941"/>
    </source>
</evidence>
<evidence type="ECO:0000256" key="4">
    <source>
        <dbReference type="ARBA" id="ARBA00022801"/>
    </source>
</evidence>
<comment type="cofactor">
    <cofactor evidence="1">
        <name>Co(2+)</name>
        <dbReference type="ChEBI" id="CHEBI:48828"/>
    </cofactor>
</comment>
<dbReference type="GO" id="GO:0046872">
    <property type="term" value="F:metal ion binding"/>
    <property type="evidence" value="ECO:0007669"/>
    <property type="project" value="UniProtKB-KW"/>
</dbReference>
<reference evidence="7 8" key="1">
    <citation type="submission" date="2016-08" db="EMBL/GenBank/DDBJ databases">
        <title>A Parts List for Fungal Cellulosomes Revealed by Comparative Genomics.</title>
        <authorList>
            <consortium name="DOE Joint Genome Institute"/>
            <person name="Haitjema C.H."/>
            <person name="Gilmore S.P."/>
            <person name="Henske J.K."/>
            <person name="Solomon K.V."/>
            <person name="De Groot R."/>
            <person name="Kuo A."/>
            <person name="Mondo S.J."/>
            <person name="Salamov A.A."/>
            <person name="Labutti K."/>
            <person name="Zhao Z."/>
            <person name="Chiniquy J."/>
            <person name="Barry K."/>
            <person name="Brewer H.M."/>
            <person name="Purvine S.O."/>
            <person name="Wright A.T."/>
            <person name="Boxma B."/>
            <person name="Van Alen T."/>
            <person name="Hackstein J.H."/>
            <person name="Baker S.E."/>
            <person name="Grigoriev I.V."/>
            <person name="O'Malley M.A."/>
        </authorList>
    </citation>
    <scope>NUCLEOTIDE SEQUENCE [LARGE SCALE GENOMIC DNA]</scope>
    <source>
        <strain evidence="7 8">S4</strain>
    </source>
</reference>
<feature type="domain" description="NodB homology" evidence="6">
    <location>
        <begin position="6"/>
        <end position="196"/>
    </location>
</feature>
<keyword evidence="5" id="KW-0119">Carbohydrate metabolism</keyword>
<proteinExistence type="predicted"/>
<evidence type="ECO:0000256" key="5">
    <source>
        <dbReference type="ARBA" id="ARBA00023277"/>
    </source>
</evidence>
<evidence type="ECO:0000259" key="6">
    <source>
        <dbReference type="PROSITE" id="PS51677"/>
    </source>
</evidence>
<protein>
    <submittedName>
        <fullName evidence="7">Glycoside hydrolase/deacetylase</fullName>
    </submittedName>
</protein>
<accession>A0A1Y1XDB3</accession>
<reference evidence="7 8" key="2">
    <citation type="submission" date="2016-08" db="EMBL/GenBank/DDBJ databases">
        <title>Pervasive Adenine N6-methylation of Active Genes in Fungi.</title>
        <authorList>
            <consortium name="DOE Joint Genome Institute"/>
            <person name="Mondo S.J."/>
            <person name="Dannebaum R.O."/>
            <person name="Kuo R.C."/>
            <person name="Labutti K."/>
            <person name="Haridas S."/>
            <person name="Kuo A."/>
            <person name="Salamov A."/>
            <person name="Ahrendt S.R."/>
            <person name="Lipzen A."/>
            <person name="Sullivan W."/>
            <person name="Andreopoulos W.B."/>
            <person name="Clum A."/>
            <person name="Lindquist E."/>
            <person name="Daum C."/>
            <person name="Ramamoorthy G.K."/>
            <person name="Gryganskyi A."/>
            <person name="Culley D."/>
            <person name="Magnuson J.K."/>
            <person name="James T.Y."/>
            <person name="O'Malley M.A."/>
            <person name="Stajich J.E."/>
            <person name="Spatafora J.W."/>
            <person name="Visel A."/>
            <person name="Grigoriev I.V."/>
        </authorList>
    </citation>
    <scope>NUCLEOTIDE SEQUENCE [LARGE SCALE GENOMIC DNA]</scope>
    <source>
        <strain evidence="7 8">S4</strain>
    </source>
</reference>
<comment type="caution">
    <text evidence="7">The sequence shown here is derived from an EMBL/GenBank/DDBJ whole genome shotgun (WGS) entry which is preliminary data.</text>
</comment>
<keyword evidence="8" id="KW-1185">Reference proteome</keyword>
<dbReference type="AlphaFoldDB" id="A0A1Y1XDB3"/>
<dbReference type="InterPro" id="IPR002509">
    <property type="entry name" value="NODB_dom"/>
</dbReference>
<dbReference type="GO" id="GO:0016810">
    <property type="term" value="F:hydrolase activity, acting on carbon-nitrogen (but not peptide) bonds"/>
    <property type="evidence" value="ECO:0007669"/>
    <property type="project" value="InterPro"/>
</dbReference>